<gene>
    <name evidence="1" type="ORF">Pro02_42910</name>
</gene>
<comment type="caution">
    <text evidence="1">The sequence shown here is derived from an EMBL/GenBank/DDBJ whole genome shotgun (WGS) entry which is preliminary data.</text>
</comment>
<evidence type="ECO:0000313" key="1">
    <source>
        <dbReference type="EMBL" id="GIH85883.1"/>
    </source>
</evidence>
<dbReference type="Proteomes" id="UP000655044">
    <property type="component" value="Unassembled WGS sequence"/>
</dbReference>
<sequence>MRRGVRTAWITVGGVLTAFTVLMPSVAAWQDIRRPGSFRDAALTFSNGSETSRRVYRFSAPVLVVQVPREASVRVVPGPGGRFSVERKITWSGERPDVFEAWDGVTLIDEVSCRGFGPSRGDDCRAEYVLGVPPGTRIEGIPPGARPGPSPE</sequence>
<reference evidence="1" key="1">
    <citation type="submission" date="2021-01" db="EMBL/GenBank/DDBJ databases">
        <title>Whole genome shotgun sequence of Planobispora rosea NBRC 15558.</title>
        <authorList>
            <person name="Komaki H."/>
            <person name="Tamura T."/>
        </authorList>
    </citation>
    <scope>NUCLEOTIDE SEQUENCE</scope>
    <source>
        <strain evidence="1">NBRC 15558</strain>
    </source>
</reference>
<dbReference type="RefSeq" id="WP_141703605.1">
    <property type="nucleotide sequence ID" value="NZ_BMQP01000021.1"/>
</dbReference>
<evidence type="ECO:0000313" key="2">
    <source>
        <dbReference type="Proteomes" id="UP000655044"/>
    </source>
</evidence>
<organism evidence="1 2">
    <name type="scientific">Planobispora rosea</name>
    <dbReference type="NCBI Taxonomy" id="35762"/>
    <lineage>
        <taxon>Bacteria</taxon>
        <taxon>Bacillati</taxon>
        <taxon>Actinomycetota</taxon>
        <taxon>Actinomycetes</taxon>
        <taxon>Streptosporangiales</taxon>
        <taxon>Streptosporangiaceae</taxon>
        <taxon>Planobispora</taxon>
    </lineage>
</organism>
<keyword evidence="2" id="KW-1185">Reference proteome</keyword>
<name>A0A8J3S2K8_PLARO</name>
<proteinExistence type="predicted"/>
<accession>A0A8J3S2K8</accession>
<dbReference type="OrthoDB" id="3520907at2"/>
<dbReference type="EMBL" id="BOOI01000039">
    <property type="protein sequence ID" value="GIH85883.1"/>
    <property type="molecule type" value="Genomic_DNA"/>
</dbReference>
<protein>
    <submittedName>
        <fullName evidence="1">Uncharacterized protein</fullName>
    </submittedName>
</protein>
<dbReference type="AlphaFoldDB" id="A0A8J3S2K8"/>